<dbReference type="AlphaFoldDB" id="A0A1Q9EIK2"/>
<feature type="region of interest" description="Disordered" evidence="1">
    <location>
        <begin position="331"/>
        <end position="361"/>
    </location>
</feature>
<sequence length="361" mass="40124">MLFCIPSASYQRASLRHFTSSQYFVRRYIRALIQALVSPEEAQPESYDMPRPPAVCNGRWLLGHSILTMRFPPESGNMKSEESVESNRAVRVHSAGATMRASKFAASPLAFEDDPEAEAARLEKLREDDPIAWQDAINTSRALVDAVKESDIDDLRRVVANAEEGEFIQAFILQAFVMALKSSLLEITQQMVDWGVPLHSPQLSQALHLVCELVNRENFSNSWRIVKALTDGNTEGGLDINAPRQSDGWTPLCIASADACLPMAFKLLELKADPNVITRANETPLALAKRSRDDDSDEQKEARGIISNMLRSYGGQDTCKDALRMLRKTSQPAVSKESQALKEEVVTVPTTTSTSHTRYRG</sequence>
<dbReference type="SUPFAM" id="SSF48403">
    <property type="entry name" value="Ankyrin repeat"/>
    <property type="match status" value="1"/>
</dbReference>
<feature type="compositionally biased region" description="Low complexity" evidence="1">
    <location>
        <begin position="346"/>
        <end position="361"/>
    </location>
</feature>
<protein>
    <submittedName>
        <fullName evidence="2">Uncharacterized protein</fullName>
    </submittedName>
</protein>
<dbReference type="EMBL" id="LSRX01000142">
    <property type="protein sequence ID" value="OLQ07284.1"/>
    <property type="molecule type" value="Genomic_DNA"/>
</dbReference>
<name>A0A1Q9EIK2_SYMMI</name>
<gene>
    <name evidence="2" type="ORF">AK812_SmicGene9311</name>
</gene>
<reference evidence="2 3" key="1">
    <citation type="submission" date="2016-02" db="EMBL/GenBank/DDBJ databases">
        <title>Genome analysis of coral dinoflagellate symbionts highlights evolutionary adaptations to a symbiotic lifestyle.</title>
        <authorList>
            <person name="Aranda M."/>
            <person name="Li Y."/>
            <person name="Liew Y.J."/>
            <person name="Baumgarten S."/>
            <person name="Simakov O."/>
            <person name="Wilson M."/>
            <person name="Piel J."/>
            <person name="Ashoor H."/>
            <person name="Bougouffa S."/>
            <person name="Bajic V.B."/>
            <person name="Ryu T."/>
            <person name="Ravasi T."/>
            <person name="Bayer T."/>
            <person name="Micklem G."/>
            <person name="Kim H."/>
            <person name="Bhak J."/>
            <person name="Lajeunesse T.C."/>
            <person name="Voolstra C.R."/>
        </authorList>
    </citation>
    <scope>NUCLEOTIDE SEQUENCE [LARGE SCALE GENOMIC DNA]</scope>
    <source>
        <strain evidence="2 3">CCMP2467</strain>
    </source>
</reference>
<evidence type="ECO:0000313" key="3">
    <source>
        <dbReference type="Proteomes" id="UP000186817"/>
    </source>
</evidence>
<dbReference type="OMA" id="GIHCSID"/>
<evidence type="ECO:0000256" key="1">
    <source>
        <dbReference type="SAM" id="MobiDB-lite"/>
    </source>
</evidence>
<proteinExistence type="predicted"/>
<comment type="caution">
    <text evidence="2">The sequence shown here is derived from an EMBL/GenBank/DDBJ whole genome shotgun (WGS) entry which is preliminary data.</text>
</comment>
<dbReference type="Proteomes" id="UP000186817">
    <property type="component" value="Unassembled WGS sequence"/>
</dbReference>
<organism evidence="2 3">
    <name type="scientific">Symbiodinium microadriaticum</name>
    <name type="common">Dinoflagellate</name>
    <name type="synonym">Zooxanthella microadriatica</name>
    <dbReference type="NCBI Taxonomy" id="2951"/>
    <lineage>
        <taxon>Eukaryota</taxon>
        <taxon>Sar</taxon>
        <taxon>Alveolata</taxon>
        <taxon>Dinophyceae</taxon>
        <taxon>Suessiales</taxon>
        <taxon>Symbiodiniaceae</taxon>
        <taxon>Symbiodinium</taxon>
    </lineage>
</organism>
<dbReference type="Gene3D" id="1.25.40.20">
    <property type="entry name" value="Ankyrin repeat-containing domain"/>
    <property type="match status" value="1"/>
</dbReference>
<evidence type="ECO:0000313" key="2">
    <source>
        <dbReference type="EMBL" id="OLQ07284.1"/>
    </source>
</evidence>
<dbReference type="OrthoDB" id="414683at2759"/>
<dbReference type="InterPro" id="IPR036770">
    <property type="entry name" value="Ankyrin_rpt-contain_sf"/>
</dbReference>
<keyword evidence="3" id="KW-1185">Reference proteome</keyword>
<accession>A0A1Q9EIK2</accession>